<dbReference type="VEuPathDB" id="AmoebaDB:FDP41_003528"/>
<keyword evidence="3" id="KW-1185">Reference proteome</keyword>
<dbReference type="OrthoDB" id="10261582at2759"/>
<dbReference type="VEuPathDB" id="AmoebaDB:NF0063910"/>
<dbReference type="EMBL" id="VFQX01000034">
    <property type="protein sequence ID" value="KAF0977536.1"/>
    <property type="molecule type" value="Genomic_DNA"/>
</dbReference>
<proteinExistence type="predicted"/>
<dbReference type="AlphaFoldDB" id="A0A6A5BR10"/>
<dbReference type="OMA" id="QREAYFF"/>
<dbReference type="GeneID" id="68110746"/>
<dbReference type="RefSeq" id="XP_044562249.1">
    <property type="nucleotide sequence ID" value="XM_044706842.1"/>
</dbReference>
<reference evidence="2 3" key="1">
    <citation type="journal article" date="2019" name="Sci. Rep.">
        <title>Nanopore sequencing improves the draft genome of the human pathogenic amoeba Naegleria fowleri.</title>
        <authorList>
            <person name="Liechti N."/>
            <person name="Schurch N."/>
            <person name="Bruggmann R."/>
            <person name="Wittwer M."/>
        </authorList>
    </citation>
    <scope>NUCLEOTIDE SEQUENCE [LARGE SCALE GENOMIC DNA]</scope>
    <source>
        <strain evidence="2 3">ATCC 30894</strain>
    </source>
</reference>
<comment type="caution">
    <text evidence="2">The sequence shown here is derived from an EMBL/GenBank/DDBJ whole genome shotgun (WGS) entry which is preliminary data.</text>
</comment>
<gene>
    <name evidence="2" type="ORF">FDP41_003528</name>
</gene>
<evidence type="ECO:0000256" key="1">
    <source>
        <dbReference type="SAM" id="MobiDB-lite"/>
    </source>
</evidence>
<protein>
    <submittedName>
        <fullName evidence="2">Uncharacterized protein</fullName>
    </submittedName>
</protein>
<evidence type="ECO:0000313" key="3">
    <source>
        <dbReference type="Proteomes" id="UP000444721"/>
    </source>
</evidence>
<sequence>MILPNNNNNTPSPTRYSETPIPEVNVSNSSAFYSTHDNGGRPFLVEIRNDQVNIYENAYSKPTTNQVSSSCLIRQEMEMNNSGVIIVRKGLYHWCAGDSCPSWFALIKEIKQSETPFEVFVGEDNNAFLQGYEQHPDESYHGASILIRFKSNNECWHVGICVTKFILKDEKIEKLCSPVGNSDVVYPYLVTDSNIYVIEGDVSYRPKHQITSIDPYDDYYSQTDRWTKLLDGFSATERVTSKDLHPSTELTIL</sequence>
<dbReference type="VEuPathDB" id="AmoebaDB:NfTy_070760"/>
<dbReference type="Proteomes" id="UP000444721">
    <property type="component" value="Unassembled WGS sequence"/>
</dbReference>
<feature type="region of interest" description="Disordered" evidence="1">
    <location>
        <begin position="1"/>
        <end position="21"/>
    </location>
</feature>
<name>A0A6A5BR10_NAEFO</name>
<evidence type="ECO:0000313" key="2">
    <source>
        <dbReference type="EMBL" id="KAF0977536.1"/>
    </source>
</evidence>
<organism evidence="2 3">
    <name type="scientific">Naegleria fowleri</name>
    <name type="common">Brain eating amoeba</name>
    <dbReference type="NCBI Taxonomy" id="5763"/>
    <lineage>
        <taxon>Eukaryota</taxon>
        <taxon>Discoba</taxon>
        <taxon>Heterolobosea</taxon>
        <taxon>Tetramitia</taxon>
        <taxon>Eutetramitia</taxon>
        <taxon>Vahlkampfiidae</taxon>
        <taxon>Naegleria</taxon>
    </lineage>
</organism>
<accession>A0A6A5BR10</accession>